<gene>
    <name evidence="9" type="ORF">LIER_04210</name>
</gene>
<evidence type="ECO:0000256" key="6">
    <source>
        <dbReference type="ARBA" id="ARBA00023242"/>
    </source>
</evidence>
<dbReference type="AlphaFoldDB" id="A0AAV3NXA2"/>
<comment type="subcellular location">
    <subcellularLocation>
        <location evidence="1">Nucleus</location>
    </subcellularLocation>
</comment>
<dbReference type="GO" id="GO:0006355">
    <property type="term" value="P:regulation of DNA-templated transcription"/>
    <property type="evidence" value="ECO:0007669"/>
    <property type="project" value="UniProtKB-ARBA"/>
</dbReference>
<dbReference type="GO" id="GO:0005634">
    <property type="term" value="C:nucleus"/>
    <property type="evidence" value="ECO:0007669"/>
    <property type="project" value="UniProtKB-SubCell"/>
</dbReference>
<reference evidence="9 10" key="1">
    <citation type="submission" date="2024-01" db="EMBL/GenBank/DDBJ databases">
        <title>The complete chloroplast genome sequence of Lithospermum erythrorhizon: insights into the phylogenetic relationship among Boraginaceae species and the maternal lineages of purple gromwells.</title>
        <authorList>
            <person name="Okada T."/>
            <person name="Watanabe K."/>
        </authorList>
    </citation>
    <scope>NUCLEOTIDE SEQUENCE [LARGE SCALE GENOMIC DNA]</scope>
</reference>
<dbReference type="InterPro" id="IPR044822">
    <property type="entry name" value="Myb_DNA-bind_4"/>
</dbReference>
<feature type="region of interest" description="Disordered" evidence="7">
    <location>
        <begin position="463"/>
        <end position="488"/>
    </location>
</feature>
<comment type="caution">
    <text evidence="9">The sequence shown here is derived from an EMBL/GenBank/DDBJ whole genome shotgun (WGS) entry which is preliminary data.</text>
</comment>
<protein>
    <recommendedName>
        <fullName evidence="8">Myb-like domain-containing protein</fullName>
    </recommendedName>
</protein>
<dbReference type="Proteomes" id="UP001454036">
    <property type="component" value="Unassembled WGS sequence"/>
</dbReference>
<dbReference type="CDD" id="cd12203">
    <property type="entry name" value="GT1"/>
    <property type="match status" value="2"/>
</dbReference>
<keyword evidence="4" id="KW-0238">DNA-binding</keyword>
<keyword evidence="5" id="KW-0804">Transcription</keyword>
<feature type="domain" description="Myb-like" evidence="8">
    <location>
        <begin position="37"/>
        <end position="94"/>
    </location>
</feature>
<dbReference type="EMBL" id="BAABME010000529">
    <property type="protein sequence ID" value="GAA0143548.1"/>
    <property type="molecule type" value="Genomic_DNA"/>
</dbReference>
<dbReference type="PANTHER" id="PTHR21654:SF14">
    <property type="entry name" value="TRIHELIX TRANSCRIPTION FACTOR GTL1-LIKE"/>
    <property type="match status" value="1"/>
</dbReference>
<evidence type="ECO:0000259" key="8">
    <source>
        <dbReference type="PROSITE" id="PS50090"/>
    </source>
</evidence>
<organism evidence="9 10">
    <name type="scientific">Lithospermum erythrorhizon</name>
    <name type="common">Purple gromwell</name>
    <name type="synonym">Lithospermum officinale var. erythrorhizon</name>
    <dbReference type="NCBI Taxonomy" id="34254"/>
    <lineage>
        <taxon>Eukaryota</taxon>
        <taxon>Viridiplantae</taxon>
        <taxon>Streptophyta</taxon>
        <taxon>Embryophyta</taxon>
        <taxon>Tracheophyta</taxon>
        <taxon>Spermatophyta</taxon>
        <taxon>Magnoliopsida</taxon>
        <taxon>eudicotyledons</taxon>
        <taxon>Gunneridae</taxon>
        <taxon>Pentapetalae</taxon>
        <taxon>asterids</taxon>
        <taxon>lamiids</taxon>
        <taxon>Boraginales</taxon>
        <taxon>Boraginaceae</taxon>
        <taxon>Boraginoideae</taxon>
        <taxon>Lithospermeae</taxon>
        <taxon>Lithospermum</taxon>
    </lineage>
</organism>
<evidence type="ECO:0000256" key="7">
    <source>
        <dbReference type="SAM" id="MobiDB-lite"/>
    </source>
</evidence>
<keyword evidence="3" id="KW-0805">Transcription regulation</keyword>
<evidence type="ECO:0000256" key="4">
    <source>
        <dbReference type="ARBA" id="ARBA00023125"/>
    </source>
</evidence>
<feature type="domain" description="Myb-like" evidence="8">
    <location>
        <begin position="334"/>
        <end position="393"/>
    </location>
</feature>
<dbReference type="Gene3D" id="1.10.10.60">
    <property type="entry name" value="Homeodomain-like"/>
    <property type="match status" value="2"/>
</dbReference>
<keyword evidence="10" id="KW-1185">Reference proteome</keyword>
<keyword evidence="6" id="KW-0539">Nucleus</keyword>
<evidence type="ECO:0000256" key="5">
    <source>
        <dbReference type="ARBA" id="ARBA00023163"/>
    </source>
</evidence>
<dbReference type="SMART" id="SM00717">
    <property type="entry name" value="SANT"/>
    <property type="match status" value="2"/>
</dbReference>
<dbReference type="PROSITE" id="PS50090">
    <property type="entry name" value="MYB_LIKE"/>
    <property type="match status" value="2"/>
</dbReference>
<evidence type="ECO:0000256" key="1">
    <source>
        <dbReference type="ARBA" id="ARBA00004123"/>
    </source>
</evidence>
<name>A0AAV3NXA2_LITER</name>
<accession>A0AAV3NXA2</accession>
<dbReference type="Pfam" id="PF13837">
    <property type="entry name" value="Myb_DNA-bind_4"/>
    <property type="match status" value="2"/>
</dbReference>
<proteinExistence type="predicted"/>
<dbReference type="FunFam" id="1.10.10.60:FF:000061">
    <property type="entry name" value="Trihelix transcription factor GT-2"/>
    <property type="match status" value="1"/>
</dbReference>
<evidence type="ECO:0000256" key="3">
    <source>
        <dbReference type="ARBA" id="ARBA00023015"/>
    </source>
</evidence>
<evidence type="ECO:0000256" key="2">
    <source>
        <dbReference type="ARBA" id="ARBA00022737"/>
    </source>
</evidence>
<dbReference type="PANTHER" id="PTHR21654">
    <property type="entry name" value="FI21293P1"/>
    <property type="match status" value="1"/>
</dbReference>
<dbReference type="InterPro" id="IPR001005">
    <property type="entry name" value="SANT/Myb"/>
</dbReference>
<keyword evidence="2" id="KW-0677">Repeat</keyword>
<feature type="compositionally biased region" description="Basic and acidic residues" evidence="7">
    <location>
        <begin position="478"/>
        <end position="488"/>
    </location>
</feature>
<evidence type="ECO:0000313" key="9">
    <source>
        <dbReference type="EMBL" id="GAA0143548.1"/>
    </source>
</evidence>
<dbReference type="GO" id="GO:0003677">
    <property type="term" value="F:DNA binding"/>
    <property type="evidence" value="ECO:0007669"/>
    <property type="project" value="UniProtKB-KW"/>
</dbReference>
<evidence type="ECO:0000313" key="10">
    <source>
        <dbReference type="Proteomes" id="UP001454036"/>
    </source>
</evidence>
<feature type="region of interest" description="Disordered" evidence="7">
    <location>
        <begin position="1"/>
        <end position="26"/>
    </location>
</feature>
<sequence>MFQNPVLPETSAAGGGEATELKNNEEEELRKPFSCKRWPHEETLALLKIRCQMNHAFTEAAYKAPLWDEISRKMGEIGYHRSAKKCKEKFENLCKYNRRTKEGRPGRENGKSYRFCELLQVFDNQSSAPTNSTYEIQTLIAEAEMAIPSTSETSKANCASQDSTIPCLAQDSNLEFMSISTSSKSSSEKDSEGSIRKKRRITSYLEKLMTAVLEKQQDLQNKFLEAIDKHEKYRLAMEEAWRAQEMARINKELALLAQERALVAAKDTALIALLQKLSGQEIQVPVTKIVPLSGKQEDYAKVTEVSKDNNVNSPMRGVGGLVNVGENWTQGSSSRWPKDAVEALVRLRSMFNLHDNGPKAGGGHIWEEISSEMKKLGYDKNSKKCKEKWENINKYYKRVKYANRKRPEDSKTCPYYHLLENLYENKSRELEHNDSSDCNMKPEYILMEMMTQEQRELQQSVTEHGETHIYHCQGGNQDDTKDGYHSGY</sequence>